<dbReference type="RefSeq" id="WP_344706444.1">
    <property type="nucleotide sequence ID" value="NZ_BAABBQ010000001.1"/>
</dbReference>
<evidence type="ECO:0000256" key="1">
    <source>
        <dbReference type="SAM" id="Phobius"/>
    </source>
</evidence>
<reference evidence="3" key="1">
    <citation type="journal article" date="2019" name="Int. J. Syst. Evol. Microbiol.">
        <title>The Global Catalogue of Microorganisms (GCM) 10K type strain sequencing project: providing services to taxonomists for standard genome sequencing and annotation.</title>
        <authorList>
            <consortium name="The Broad Institute Genomics Platform"/>
            <consortium name="The Broad Institute Genome Sequencing Center for Infectious Disease"/>
            <person name="Wu L."/>
            <person name="Ma J."/>
        </authorList>
    </citation>
    <scope>NUCLEOTIDE SEQUENCE [LARGE SCALE GENOMIC DNA]</scope>
    <source>
        <strain evidence="3">JCM 17563</strain>
    </source>
</reference>
<gene>
    <name evidence="2" type="ORF">GCM10022280_11720</name>
</gene>
<dbReference type="EMBL" id="BAABBQ010000001">
    <property type="protein sequence ID" value="GAA4014824.1"/>
    <property type="molecule type" value="Genomic_DNA"/>
</dbReference>
<keyword evidence="1" id="KW-0472">Membrane</keyword>
<sequence length="153" mass="15910">MSGYLDRPTQRRGTGIILTGCLGGPLVALEFLLLSIGASLLEGKVPLDAPSIGIVPLILAFALLFGFLPALVTAGVGTALMLALENYDPAAGSRAAWIAMGFILPAPLVLLVLLAMPSMPDMEFAAAMAMVFALPGAICAAICWRFERPSPRA</sequence>
<comment type="caution">
    <text evidence="2">The sequence shown here is derived from an EMBL/GenBank/DDBJ whole genome shotgun (WGS) entry which is preliminary data.</text>
</comment>
<keyword evidence="1" id="KW-0812">Transmembrane</keyword>
<feature type="transmembrane region" description="Helical" evidence="1">
    <location>
        <begin position="96"/>
        <end position="118"/>
    </location>
</feature>
<keyword evidence="1" id="KW-1133">Transmembrane helix</keyword>
<evidence type="ECO:0000313" key="3">
    <source>
        <dbReference type="Proteomes" id="UP001500235"/>
    </source>
</evidence>
<feature type="transmembrane region" description="Helical" evidence="1">
    <location>
        <begin position="53"/>
        <end position="84"/>
    </location>
</feature>
<dbReference type="Proteomes" id="UP001500235">
    <property type="component" value="Unassembled WGS sequence"/>
</dbReference>
<organism evidence="2 3">
    <name type="scientific">Sphingomonas swuensis</name>
    <dbReference type="NCBI Taxonomy" id="977800"/>
    <lineage>
        <taxon>Bacteria</taxon>
        <taxon>Pseudomonadati</taxon>
        <taxon>Pseudomonadota</taxon>
        <taxon>Alphaproteobacteria</taxon>
        <taxon>Sphingomonadales</taxon>
        <taxon>Sphingomonadaceae</taxon>
        <taxon>Sphingomonas</taxon>
    </lineage>
</organism>
<feature type="transmembrane region" description="Helical" evidence="1">
    <location>
        <begin position="16"/>
        <end position="41"/>
    </location>
</feature>
<keyword evidence="3" id="KW-1185">Reference proteome</keyword>
<accession>A0ABP7SQ73</accession>
<name>A0ABP7SQ73_9SPHN</name>
<proteinExistence type="predicted"/>
<feature type="transmembrane region" description="Helical" evidence="1">
    <location>
        <begin position="124"/>
        <end position="144"/>
    </location>
</feature>
<evidence type="ECO:0000313" key="2">
    <source>
        <dbReference type="EMBL" id="GAA4014824.1"/>
    </source>
</evidence>
<protein>
    <submittedName>
        <fullName evidence="2">Uncharacterized protein</fullName>
    </submittedName>
</protein>